<evidence type="ECO:0000313" key="2">
    <source>
        <dbReference type="Proteomes" id="UP000499080"/>
    </source>
</evidence>
<dbReference type="Proteomes" id="UP000499080">
    <property type="component" value="Unassembled WGS sequence"/>
</dbReference>
<name>A0A4Y2NRD8_ARAVE</name>
<comment type="caution">
    <text evidence="1">The sequence shown here is derived from an EMBL/GenBank/DDBJ whole genome shotgun (WGS) entry which is preliminary data.</text>
</comment>
<evidence type="ECO:0000313" key="1">
    <source>
        <dbReference type="EMBL" id="GBN40940.1"/>
    </source>
</evidence>
<protein>
    <submittedName>
        <fullName evidence="1">Uncharacterized protein</fullName>
    </submittedName>
</protein>
<keyword evidence="2" id="KW-1185">Reference proteome</keyword>
<dbReference type="AlphaFoldDB" id="A0A4Y2NRD8"/>
<gene>
    <name evidence="1" type="ORF">AVEN_94322_1</name>
</gene>
<accession>A0A4Y2NRD8</accession>
<organism evidence="1 2">
    <name type="scientific">Araneus ventricosus</name>
    <name type="common">Orbweaver spider</name>
    <name type="synonym">Epeira ventricosa</name>
    <dbReference type="NCBI Taxonomy" id="182803"/>
    <lineage>
        <taxon>Eukaryota</taxon>
        <taxon>Metazoa</taxon>
        <taxon>Ecdysozoa</taxon>
        <taxon>Arthropoda</taxon>
        <taxon>Chelicerata</taxon>
        <taxon>Arachnida</taxon>
        <taxon>Araneae</taxon>
        <taxon>Araneomorphae</taxon>
        <taxon>Entelegynae</taxon>
        <taxon>Araneoidea</taxon>
        <taxon>Araneidae</taxon>
        <taxon>Araneus</taxon>
    </lineage>
</organism>
<sequence>MSTDSQGKNGSFELFLEDDGGAFSVQPSRGMNELNFALLVKDPTKLDYETSDTKYIEFRLRIFAEHINPHYRLGIFSIPPYRLDIFSVPPYRLDIFSVPP</sequence>
<dbReference type="EMBL" id="BGPR01009577">
    <property type="protein sequence ID" value="GBN40940.1"/>
    <property type="molecule type" value="Genomic_DNA"/>
</dbReference>
<proteinExistence type="predicted"/>
<reference evidence="1 2" key="1">
    <citation type="journal article" date="2019" name="Sci. Rep.">
        <title>Orb-weaving spider Araneus ventricosus genome elucidates the spidroin gene catalogue.</title>
        <authorList>
            <person name="Kono N."/>
            <person name="Nakamura H."/>
            <person name="Ohtoshi R."/>
            <person name="Moran D.A.P."/>
            <person name="Shinohara A."/>
            <person name="Yoshida Y."/>
            <person name="Fujiwara M."/>
            <person name="Mori M."/>
            <person name="Tomita M."/>
            <person name="Arakawa K."/>
        </authorList>
    </citation>
    <scope>NUCLEOTIDE SEQUENCE [LARGE SCALE GENOMIC DNA]</scope>
</reference>